<sequence length="54" mass="6530">RPLIMGRKNDTNNSTSVVDHYRKQLGKQEKKIVAERRKEIRDSKDKRQTISYWK</sequence>
<protein>
    <submittedName>
        <fullName evidence="2">Uncharacterized protein</fullName>
    </submittedName>
</protein>
<name>A0A8S2G271_9BILA</name>
<dbReference type="AlphaFoldDB" id="A0A8S2G271"/>
<evidence type="ECO:0000313" key="3">
    <source>
        <dbReference type="EMBL" id="CAF4424112.1"/>
    </source>
</evidence>
<feature type="non-terminal residue" evidence="2">
    <location>
        <position position="1"/>
    </location>
</feature>
<dbReference type="Proteomes" id="UP000682733">
    <property type="component" value="Unassembled WGS sequence"/>
</dbReference>
<organism evidence="2 4">
    <name type="scientific">Didymodactylos carnosus</name>
    <dbReference type="NCBI Taxonomy" id="1234261"/>
    <lineage>
        <taxon>Eukaryota</taxon>
        <taxon>Metazoa</taxon>
        <taxon>Spiralia</taxon>
        <taxon>Gnathifera</taxon>
        <taxon>Rotifera</taxon>
        <taxon>Eurotatoria</taxon>
        <taxon>Bdelloidea</taxon>
        <taxon>Philodinida</taxon>
        <taxon>Philodinidae</taxon>
        <taxon>Didymodactylos</taxon>
    </lineage>
</organism>
<feature type="region of interest" description="Disordered" evidence="1">
    <location>
        <begin position="28"/>
        <end position="54"/>
    </location>
</feature>
<proteinExistence type="predicted"/>
<dbReference type="Proteomes" id="UP000677228">
    <property type="component" value="Unassembled WGS sequence"/>
</dbReference>
<reference evidence="2" key="1">
    <citation type="submission" date="2021-02" db="EMBL/GenBank/DDBJ databases">
        <authorList>
            <person name="Nowell W R."/>
        </authorList>
    </citation>
    <scope>NUCLEOTIDE SEQUENCE</scope>
</reference>
<comment type="caution">
    <text evidence="2">The sequence shown here is derived from an EMBL/GenBank/DDBJ whole genome shotgun (WGS) entry which is preliminary data.</text>
</comment>
<dbReference type="EMBL" id="CAJNOK010053082">
    <property type="protein sequence ID" value="CAF1610702.1"/>
    <property type="molecule type" value="Genomic_DNA"/>
</dbReference>
<dbReference type="EMBL" id="CAJOBA010077325">
    <property type="protein sequence ID" value="CAF4424112.1"/>
    <property type="molecule type" value="Genomic_DNA"/>
</dbReference>
<feature type="compositionally biased region" description="Basic and acidic residues" evidence="1">
    <location>
        <begin position="28"/>
        <end position="48"/>
    </location>
</feature>
<evidence type="ECO:0000256" key="1">
    <source>
        <dbReference type="SAM" id="MobiDB-lite"/>
    </source>
</evidence>
<gene>
    <name evidence="2" type="ORF">OVA965_LOCUS42634</name>
    <name evidence="3" type="ORF">TMI583_LOCUS44600</name>
</gene>
<accession>A0A8S2G271</accession>
<evidence type="ECO:0000313" key="2">
    <source>
        <dbReference type="EMBL" id="CAF1610702.1"/>
    </source>
</evidence>
<evidence type="ECO:0000313" key="4">
    <source>
        <dbReference type="Proteomes" id="UP000677228"/>
    </source>
</evidence>